<comment type="similarity">
    <text evidence="3">Belongs to the acetyltransferase family. RimJ subfamily.</text>
</comment>
<dbReference type="RefSeq" id="WP_133444136.1">
    <property type="nucleotide sequence ID" value="NZ_SCWB01000012.1"/>
</dbReference>
<sequence length="189" mass="21934">MTIFETERLMIRRPVSSDFDNFITIRNSEPFLNYNPMPELTEDAAREELEHLIKEETMYAICLKDDTMIGMMDAFHDSLRYNVNSQMISYNMNEAFTGKGYMQEALVGLISHLFENGTDIISARVFKGNVASKHLLEKVGFIHEGTLRHCVKGNHDIIHDDWIFSLMKEDWTISDDHSSLLKEQQHEIS</sequence>
<evidence type="ECO:0000313" key="6">
    <source>
        <dbReference type="Proteomes" id="UP000294802"/>
    </source>
</evidence>
<dbReference type="PANTHER" id="PTHR43792">
    <property type="entry name" value="GNAT FAMILY, PUTATIVE (AFU_ORTHOLOGUE AFUA_3G00765)-RELATED-RELATED"/>
    <property type="match status" value="1"/>
</dbReference>
<accession>A0A4R6BTJ2</accession>
<dbReference type="OrthoDB" id="9798081at2"/>
<gene>
    <name evidence="5" type="ORF">ERX29_07765</name>
</gene>
<evidence type="ECO:0000259" key="4">
    <source>
        <dbReference type="PROSITE" id="PS51186"/>
    </source>
</evidence>
<dbReference type="PROSITE" id="PS51186">
    <property type="entry name" value="GNAT"/>
    <property type="match status" value="1"/>
</dbReference>
<name>A0A4R6BTJ2_9STAP</name>
<dbReference type="InterPro" id="IPR016181">
    <property type="entry name" value="Acyl_CoA_acyltransferase"/>
</dbReference>
<dbReference type="SUPFAM" id="SSF55729">
    <property type="entry name" value="Acyl-CoA N-acyltransferases (Nat)"/>
    <property type="match status" value="1"/>
</dbReference>
<keyword evidence="6" id="KW-1185">Reference proteome</keyword>
<proteinExistence type="inferred from homology"/>
<dbReference type="InterPro" id="IPR000182">
    <property type="entry name" value="GNAT_dom"/>
</dbReference>
<evidence type="ECO:0000256" key="2">
    <source>
        <dbReference type="ARBA" id="ARBA00023315"/>
    </source>
</evidence>
<dbReference type="InterPro" id="IPR051531">
    <property type="entry name" value="N-acetyltransferase"/>
</dbReference>
<dbReference type="Pfam" id="PF13302">
    <property type="entry name" value="Acetyltransf_3"/>
    <property type="match status" value="1"/>
</dbReference>
<keyword evidence="1 5" id="KW-0808">Transferase</keyword>
<dbReference type="AlphaFoldDB" id="A0A4R6BTJ2"/>
<dbReference type="Gene3D" id="3.40.630.30">
    <property type="match status" value="1"/>
</dbReference>
<dbReference type="GO" id="GO:0016747">
    <property type="term" value="F:acyltransferase activity, transferring groups other than amino-acyl groups"/>
    <property type="evidence" value="ECO:0007669"/>
    <property type="project" value="InterPro"/>
</dbReference>
<comment type="caution">
    <text evidence="5">The sequence shown here is derived from an EMBL/GenBank/DDBJ whole genome shotgun (WGS) entry which is preliminary data.</text>
</comment>
<dbReference type="Proteomes" id="UP000294802">
    <property type="component" value="Unassembled WGS sequence"/>
</dbReference>
<dbReference type="PANTHER" id="PTHR43792:SF8">
    <property type="entry name" value="[RIBOSOMAL PROTEIN US5]-ALANINE N-ACETYLTRANSFERASE"/>
    <property type="match status" value="1"/>
</dbReference>
<keyword evidence="2" id="KW-0012">Acyltransferase</keyword>
<reference evidence="5 6" key="1">
    <citation type="submission" date="2019-01" db="EMBL/GenBank/DDBJ databases">
        <title>Draft genome sequences of the type strains of six Macrococcus species.</title>
        <authorList>
            <person name="Mazhar S."/>
            <person name="Altermann E."/>
            <person name="Hill C."/>
            <person name="Mcauliffe O."/>
        </authorList>
    </citation>
    <scope>NUCLEOTIDE SEQUENCE [LARGE SCALE GENOMIC DNA]</scope>
    <source>
        <strain evidence="5 6">CCM4815</strain>
    </source>
</reference>
<organism evidence="5 6">
    <name type="scientific">Macrococcus lamae</name>
    <dbReference type="NCBI Taxonomy" id="198484"/>
    <lineage>
        <taxon>Bacteria</taxon>
        <taxon>Bacillati</taxon>
        <taxon>Bacillota</taxon>
        <taxon>Bacilli</taxon>
        <taxon>Bacillales</taxon>
        <taxon>Staphylococcaceae</taxon>
        <taxon>Macrococcus</taxon>
    </lineage>
</organism>
<evidence type="ECO:0000313" key="5">
    <source>
        <dbReference type="EMBL" id="TDM07939.1"/>
    </source>
</evidence>
<protein>
    <submittedName>
        <fullName evidence="5">N-acetyltransferase</fullName>
    </submittedName>
</protein>
<dbReference type="EMBL" id="SCWB01000012">
    <property type="protein sequence ID" value="TDM07939.1"/>
    <property type="molecule type" value="Genomic_DNA"/>
</dbReference>
<feature type="domain" description="N-acetyltransferase" evidence="4">
    <location>
        <begin position="23"/>
        <end position="169"/>
    </location>
</feature>
<evidence type="ECO:0000256" key="3">
    <source>
        <dbReference type="ARBA" id="ARBA00038502"/>
    </source>
</evidence>
<evidence type="ECO:0000256" key="1">
    <source>
        <dbReference type="ARBA" id="ARBA00022679"/>
    </source>
</evidence>